<dbReference type="GO" id="GO:0005737">
    <property type="term" value="C:cytoplasm"/>
    <property type="evidence" value="ECO:0007669"/>
    <property type="project" value="UniProtKB-SubCell"/>
</dbReference>
<protein>
    <recommendedName>
        <fullName evidence="7">Septin</fullName>
    </recommendedName>
</protein>
<dbReference type="CDD" id="cd01850">
    <property type="entry name" value="CDC_Septin"/>
    <property type="match status" value="1"/>
</dbReference>
<keyword evidence="3" id="KW-0132">Cell division</keyword>
<evidence type="ECO:0000256" key="7">
    <source>
        <dbReference type="PIRNR" id="PIRNR006698"/>
    </source>
</evidence>
<evidence type="ECO:0000256" key="4">
    <source>
        <dbReference type="ARBA" id="ARBA00022741"/>
    </source>
</evidence>
<dbReference type="PANTHER" id="PTHR18884">
    <property type="entry name" value="SEPTIN"/>
    <property type="match status" value="1"/>
</dbReference>
<evidence type="ECO:0000313" key="10">
    <source>
        <dbReference type="EMBL" id="CAG5087221.1"/>
    </source>
</evidence>
<dbReference type="SUPFAM" id="SSF52540">
    <property type="entry name" value="P-loop containing nucleoside triphosphate hydrolases"/>
    <property type="match status" value="1"/>
</dbReference>
<dbReference type="GO" id="GO:0051301">
    <property type="term" value="P:cell division"/>
    <property type="evidence" value="ECO:0007669"/>
    <property type="project" value="UniProtKB-KW"/>
</dbReference>
<comment type="subcellular location">
    <subcellularLocation>
        <location evidence="1">Cytoplasm</location>
    </subcellularLocation>
</comment>
<evidence type="ECO:0000256" key="3">
    <source>
        <dbReference type="ARBA" id="ARBA00022618"/>
    </source>
</evidence>
<keyword evidence="5 8" id="KW-0342">GTP-binding</keyword>
<keyword evidence="4 8" id="KW-0547">Nucleotide-binding</keyword>
<keyword evidence="2" id="KW-0963">Cytoplasm</keyword>
<dbReference type="PIRSF" id="PIRSF006698">
    <property type="entry name" value="Septin"/>
    <property type="match status" value="1"/>
</dbReference>
<sequence>MSGDRDYIGFATLPEQVHRKSVKRGFEFTLMVCGETGLGKSTLINSLFLGDLYKDRRIPDAIDRIEKTTTIEKKTMDIEERGVRLRLNIIDTPGFGDAVNCEDTWKPCSAYIDEQFRQYFTDESGLNRKNIQDNRVHCCLYFIPPYGHGLRQMDLEVLKRLHRKVNIVPVIAKADTLTSQEVRKLKENILADIEEHEIQIYQFPDCDSDEDEEFKQQDKELKACVPFAVIGSSTVLEVSGRKVRGRQYPWGVVEVENPKHSDFVKLRTMLISTHMQDLKDVTQDVHYENFRAQCISQISQQAIRERRYLPNKLKRDSGPHFENSISDTDRLLLQKDEEIRRMQDILAQMQEKLKATGQVSSGGLRGRVGSLGNDLDVIDHDKKRNSIIDV</sequence>
<proteinExistence type="inferred from homology"/>
<evidence type="ECO:0000256" key="2">
    <source>
        <dbReference type="ARBA" id="ARBA00022490"/>
    </source>
</evidence>
<gene>
    <name evidence="10" type="ORF">HICCMSTLAB_LOCUS4452</name>
</gene>
<feature type="domain" description="Septin-type G" evidence="9">
    <location>
        <begin position="24"/>
        <end position="297"/>
    </location>
</feature>
<keyword evidence="11" id="KW-1185">Reference proteome</keyword>
<reference evidence="10" key="1">
    <citation type="submission" date="2021-04" db="EMBL/GenBank/DDBJ databases">
        <authorList>
            <person name="Chebbi M.A.C M."/>
        </authorList>
    </citation>
    <scope>NUCLEOTIDE SEQUENCE</scope>
</reference>
<name>A0A8J2HA15_COTCN</name>
<comment type="similarity">
    <text evidence="7 8">Belongs to the TRAFAC class TrmE-Era-EngA-EngB-Septin-like GTPase superfamily. Septin GTPase family.</text>
</comment>
<accession>A0A8J2HA15</accession>
<dbReference type="InterPro" id="IPR027417">
    <property type="entry name" value="P-loop_NTPase"/>
</dbReference>
<dbReference type="InterPro" id="IPR016491">
    <property type="entry name" value="Septin"/>
</dbReference>
<evidence type="ECO:0000256" key="6">
    <source>
        <dbReference type="ARBA" id="ARBA00023306"/>
    </source>
</evidence>
<dbReference type="AlphaFoldDB" id="A0A8J2HA15"/>
<organism evidence="10 11">
    <name type="scientific">Cotesia congregata</name>
    <name type="common">Parasitoid wasp</name>
    <name type="synonym">Apanteles congregatus</name>
    <dbReference type="NCBI Taxonomy" id="51543"/>
    <lineage>
        <taxon>Eukaryota</taxon>
        <taxon>Metazoa</taxon>
        <taxon>Ecdysozoa</taxon>
        <taxon>Arthropoda</taxon>
        <taxon>Hexapoda</taxon>
        <taxon>Insecta</taxon>
        <taxon>Pterygota</taxon>
        <taxon>Neoptera</taxon>
        <taxon>Endopterygota</taxon>
        <taxon>Hymenoptera</taxon>
        <taxon>Apocrita</taxon>
        <taxon>Ichneumonoidea</taxon>
        <taxon>Braconidae</taxon>
        <taxon>Microgastrinae</taxon>
        <taxon>Cotesia</taxon>
    </lineage>
</organism>
<evidence type="ECO:0000259" key="9">
    <source>
        <dbReference type="PROSITE" id="PS51719"/>
    </source>
</evidence>
<keyword evidence="6" id="KW-0131">Cell cycle</keyword>
<evidence type="ECO:0000256" key="5">
    <source>
        <dbReference type="ARBA" id="ARBA00023134"/>
    </source>
</evidence>
<evidence type="ECO:0000313" key="11">
    <source>
        <dbReference type="Proteomes" id="UP000786811"/>
    </source>
</evidence>
<dbReference type="GO" id="GO:0005525">
    <property type="term" value="F:GTP binding"/>
    <property type="evidence" value="ECO:0007669"/>
    <property type="project" value="UniProtKB-UniRule"/>
</dbReference>
<dbReference type="OrthoDB" id="416553at2759"/>
<dbReference type="FunFam" id="3.40.50.300:FF:000064">
    <property type="entry name" value="Septin 4"/>
    <property type="match status" value="1"/>
</dbReference>
<dbReference type="EMBL" id="CAJNRD030001119">
    <property type="protein sequence ID" value="CAG5087221.1"/>
    <property type="molecule type" value="Genomic_DNA"/>
</dbReference>
<dbReference type="Gene3D" id="3.40.50.300">
    <property type="entry name" value="P-loop containing nucleotide triphosphate hydrolases"/>
    <property type="match status" value="1"/>
</dbReference>
<dbReference type="InterPro" id="IPR030379">
    <property type="entry name" value="G_SEPTIN_dom"/>
</dbReference>
<dbReference type="PROSITE" id="PS51719">
    <property type="entry name" value="G_SEPTIN"/>
    <property type="match status" value="1"/>
</dbReference>
<comment type="caution">
    <text evidence="10">The sequence shown here is derived from an EMBL/GenBank/DDBJ whole genome shotgun (WGS) entry which is preliminary data.</text>
</comment>
<dbReference type="Pfam" id="PF00735">
    <property type="entry name" value="Septin"/>
    <property type="match status" value="1"/>
</dbReference>
<dbReference type="Proteomes" id="UP000786811">
    <property type="component" value="Unassembled WGS sequence"/>
</dbReference>
<evidence type="ECO:0000256" key="1">
    <source>
        <dbReference type="ARBA" id="ARBA00004496"/>
    </source>
</evidence>
<evidence type="ECO:0000256" key="8">
    <source>
        <dbReference type="RuleBase" id="RU004560"/>
    </source>
</evidence>